<dbReference type="GO" id="GO:0016491">
    <property type="term" value="F:oxidoreductase activity"/>
    <property type="evidence" value="ECO:0007669"/>
    <property type="project" value="InterPro"/>
</dbReference>
<evidence type="ECO:0000313" key="5">
    <source>
        <dbReference type="Proteomes" id="UP000284322"/>
    </source>
</evidence>
<evidence type="ECO:0000256" key="2">
    <source>
        <dbReference type="SAM" id="Phobius"/>
    </source>
</evidence>
<dbReference type="RefSeq" id="WP_120108614.1">
    <property type="nucleotide sequence ID" value="NZ_RAHJ01000018.1"/>
</dbReference>
<dbReference type="Gene3D" id="3.30.365.10">
    <property type="entry name" value="Aldehyde oxidase/xanthine dehydrogenase, molybdopterin binding domain"/>
    <property type="match status" value="3"/>
</dbReference>
<dbReference type="InterPro" id="IPR052516">
    <property type="entry name" value="N-heterocyclic_Hydroxylase"/>
</dbReference>
<accession>A0A419R1U1</accession>
<keyword evidence="2" id="KW-0472">Membrane</keyword>
<dbReference type="OrthoDB" id="9767994at2"/>
<dbReference type="InterPro" id="IPR012368">
    <property type="entry name" value="OxRdtase_Mopterin-bd_su_IorB"/>
</dbReference>
<feature type="region of interest" description="Disordered" evidence="1">
    <location>
        <begin position="202"/>
        <end position="222"/>
    </location>
</feature>
<comment type="caution">
    <text evidence="4">The sequence shown here is derived from an EMBL/GenBank/DDBJ whole genome shotgun (WGS) entry which is preliminary data.</text>
</comment>
<evidence type="ECO:0000313" key="4">
    <source>
        <dbReference type="EMBL" id="RJX67779.1"/>
    </source>
</evidence>
<gene>
    <name evidence="4" type="ORF">D6858_07265</name>
</gene>
<feature type="transmembrane region" description="Helical" evidence="2">
    <location>
        <begin position="7"/>
        <end position="25"/>
    </location>
</feature>
<keyword evidence="2" id="KW-1133">Transmembrane helix</keyword>
<dbReference type="AlphaFoldDB" id="A0A419R1U1"/>
<sequence>MQLSRRGLLAGAAVGGGLVVAWSLWPREFETPLSPGRGEWAFGAWLKIAHDGVVTVAVPQLEMGQGITTLLPQLVAAELGADWRQIAVEPAPVSGAYANVPLAAKWAPLWMPMMPGLAEQPDALLALRYAQEEPFNATAEGLSLAAFEGPAREAAAAARAMLVMAAAERWGVAWEECDAHSGFVFHNGKQLSFAALAGDASRFSPPDPPPINPQPYGEGPGLLAEDETVPYPRLDLPAKVDGSFLFAGDVRLPNMIYAAIHHGPVGTEELSGFDLAAARKVRGLVQVVKNPRWIAALGETWWAAEQALKALKPRFKLSAAPDSDTIEQKLDNALLKGDAVRIATRGGGDAALGEPSVTYRYDIAPATHATLETASATARLADGRLELWVASQAPEHARRAAGRAVGLSDRDVVLYPVGAGGSFDRRLEHDHSIEAAVLAQAAGRPVQLIWSRAQEAVAGRPRAPLACLASGWTAQENGSPTGLRLRVAMPATVREFGKRLFDNKTAEAALRVTDSTADPLAFEGALVPYAIPDIAIDHVPVNVGLPSGRMRGNAHAYLAFTVECFIDELAKRVGREPLSYRMELLGEDPRLAECLQRAARMAQWDGGADKSGQGIACWRIGGDRGTGNSAEPDAPEEAVARIACIATAHAGDGGVKVSKLAAAVDLGRIVNLDIARQQIEGGLLFGMGLATGSAFSYSKGAPASGRLAGLALPRLGDAPEVTVEFIAGNGLPADPGEIGVAVAAPAIANALQSATGLRMRRLPLISEGI</sequence>
<dbReference type="SUPFAM" id="SSF56003">
    <property type="entry name" value="Molybdenum cofactor-binding domain"/>
    <property type="match status" value="2"/>
</dbReference>
<dbReference type="PIRSF" id="PIRSF036389">
    <property type="entry name" value="IOR_B"/>
    <property type="match status" value="1"/>
</dbReference>
<dbReference type="InterPro" id="IPR006311">
    <property type="entry name" value="TAT_signal"/>
</dbReference>
<dbReference type="PANTHER" id="PTHR47495:SF2">
    <property type="entry name" value="ALDEHYDE DEHYDROGENASE"/>
    <property type="match status" value="1"/>
</dbReference>
<dbReference type="Gene3D" id="3.90.1170.50">
    <property type="entry name" value="Aldehyde oxidase/xanthine dehydrogenase, a/b hammerhead"/>
    <property type="match status" value="1"/>
</dbReference>
<dbReference type="InterPro" id="IPR008274">
    <property type="entry name" value="AldOxase/xan_DH_MoCoBD1"/>
</dbReference>
<dbReference type="SMART" id="SM01008">
    <property type="entry name" value="Ald_Xan_dh_C"/>
    <property type="match status" value="1"/>
</dbReference>
<dbReference type="PANTHER" id="PTHR47495">
    <property type="entry name" value="ALDEHYDE DEHYDROGENASE"/>
    <property type="match status" value="1"/>
</dbReference>
<dbReference type="Pfam" id="PF02738">
    <property type="entry name" value="MoCoBD_1"/>
    <property type="match status" value="1"/>
</dbReference>
<reference evidence="4 5" key="1">
    <citation type="submission" date="2018-09" db="EMBL/GenBank/DDBJ databases">
        <title>Altererythrobacter sp.Ery1 and Ery12, the genome sequencing of novel strains in genus Alterythrobacter.</title>
        <authorList>
            <person name="Cheng H."/>
            <person name="Wu Y.-H."/>
            <person name="Fang C."/>
            <person name="Xu X.-W."/>
        </authorList>
    </citation>
    <scope>NUCLEOTIDE SEQUENCE [LARGE SCALE GENOMIC DNA]</scope>
    <source>
        <strain evidence="4 5">Ery12</strain>
    </source>
</reference>
<dbReference type="InterPro" id="IPR046867">
    <property type="entry name" value="AldOxase/xan_DH_MoCoBD2"/>
</dbReference>
<proteinExistence type="predicted"/>
<protein>
    <submittedName>
        <fullName evidence="4">Xanthine dehydrogenase family protein molybdopterin-binding subunit</fullName>
    </submittedName>
</protein>
<dbReference type="InterPro" id="IPR037165">
    <property type="entry name" value="AldOxase/xan_DH_Mopterin-bd_sf"/>
</dbReference>
<keyword evidence="2" id="KW-0812">Transmembrane</keyword>
<name>A0A419R1U1_9SPHN</name>
<evidence type="ECO:0000256" key="1">
    <source>
        <dbReference type="SAM" id="MobiDB-lite"/>
    </source>
</evidence>
<dbReference type="Proteomes" id="UP000284322">
    <property type="component" value="Unassembled WGS sequence"/>
</dbReference>
<dbReference type="PROSITE" id="PS51318">
    <property type="entry name" value="TAT"/>
    <property type="match status" value="1"/>
</dbReference>
<dbReference type="InterPro" id="IPR000674">
    <property type="entry name" value="Ald_Oxase/Xan_DH_a/b"/>
</dbReference>
<keyword evidence="5" id="KW-1185">Reference proteome</keyword>
<organism evidence="4 5">
    <name type="scientific">Tsuneonella suprasediminis</name>
    <dbReference type="NCBI Taxonomy" id="2306996"/>
    <lineage>
        <taxon>Bacteria</taxon>
        <taxon>Pseudomonadati</taxon>
        <taxon>Pseudomonadota</taxon>
        <taxon>Alphaproteobacteria</taxon>
        <taxon>Sphingomonadales</taxon>
        <taxon>Erythrobacteraceae</taxon>
        <taxon>Tsuneonella</taxon>
    </lineage>
</organism>
<dbReference type="EMBL" id="RAHJ01000018">
    <property type="protein sequence ID" value="RJX67779.1"/>
    <property type="molecule type" value="Genomic_DNA"/>
</dbReference>
<feature type="domain" description="Aldehyde oxidase/xanthine dehydrogenase a/b hammerhead" evidence="3">
    <location>
        <begin position="241"/>
        <end position="319"/>
    </location>
</feature>
<dbReference type="Pfam" id="PF20256">
    <property type="entry name" value="MoCoBD_2"/>
    <property type="match status" value="2"/>
</dbReference>
<evidence type="ECO:0000259" key="3">
    <source>
        <dbReference type="SMART" id="SM01008"/>
    </source>
</evidence>